<evidence type="ECO:0000313" key="3">
    <source>
        <dbReference type="Proteomes" id="UP000635387"/>
    </source>
</evidence>
<reference evidence="3" key="1">
    <citation type="journal article" date="2019" name="Int. J. Syst. Evol. Microbiol.">
        <title>The Global Catalogue of Microorganisms (GCM) 10K type strain sequencing project: providing services to taxonomists for standard genome sequencing and annotation.</title>
        <authorList>
            <consortium name="The Broad Institute Genomics Platform"/>
            <consortium name="The Broad Institute Genome Sequencing Center for Infectious Disease"/>
            <person name="Wu L."/>
            <person name="Ma J."/>
        </authorList>
    </citation>
    <scope>NUCLEOTIDE SEQUENCE [LARGE SCALE GENOMIC DNA]</scope>
    <source>
        <strain evidence="3">CGMCC 4.7683</strain>
    </source>
</reference>
<proteinExistence type="predicted"/>
<keyword evidence="3" id="KW-1185">Reference proteome</keyword>
<evidence type="ECO:0000256" key="1">
    <source>
        <dbReference type="SAM" id="Coils"/>
    </source>
</evidence>
<feature type="coiled-coil region" evidence="1">
    <location>
        <begin position="314"/>
        <end position="348"/>
    </location>
</feature>
<gene>
    <name evidence="2" type="ORF">GCM10017790_02480</name>
</gene>
<organism evidence="2 3">
    <name type="scientific">Amycolatopsis oliviviridis</name>
    <dbReference type="NCBI Taxonomy" id="1471590"/>
    <lineage>
        <taxon>Bacteria</taxon>
        <taxon>Bacillati</taxon>
        <taxon>Actinomycetota</taxon>
        <taxon>Actinomycetes</taxon>
        <taxon>Pseudonocardiales</taxon>
        <taxon>Pseudonocardiaceae</taxon>
        <taxon>Amycolatopsis</taxon>
    </lineage>
</organism>
<dbReference type="EMBL" id="BNAY01000001">
    <property type="protein sequence ID" value="GHH01918.1"/>
    <property type="molecule type" value="Genomic_DNA"/>
</dbReference>
<dbReference type="Proteomes" id="UP000635387">
    <property type="component" value="Unassembled WGS sequence"/>
</dbReference>
<sequence length="537" mass="61111">MQMLYAVEFDVMATESEDPLGAYEILMEHLHGWLAWGASACPSIADLKKDGEAEYLKVSVEGKTESSRKASWKLAGATGGVERSFRIDVRQPLLAEGTWFQTRITVSHDENQARLRVVMGRDITTGWLSPVPFEILRRPRLILDVTRNSKLHVRVLGQYVDDRYVPIRTREELGPLVDAVKNLTRLPILVVGSNSNSAREFAYRAAQELQGLARVATLSPFLCQEFNKGFLDDQVPYGGARLYWPDRSLRQPYFSAEEISRNGIEYAVQQIMRLLAPISVIARGRDIGWDAAVAAERLDRAGKSKKRLNEARALGDQLEEIRVLTEAYEQKQNELTEMEGLNNDLLVEKDQLRGQLQMMEDYRYQLESWKSEYFKLVREGKGVAARDWSEAPDCANDNIEDLLVFIKEVSGGSFEYTENSVKSWHKSQYPYPAAMRDALIDLARASVGYRESGGHLGQRLEDWIGEKYPLRVAMSDKGLTRSGLDKFEFEGRFHSRIPHVKLDDNTSPDRVGRIYFGVDSEEFRFIVDHIGLKLYGL</sequence>
<name>A0ABQ3L453_9PSEU</name>
<keyword evidence="1" id="KW-0175">Coiled coil</keyword>
<comment type="caution">
    <text evidence="2">The sequence shown here is derived from an EMBL/GenBank/DDBJ whole genome shotgun (WGS) entry which is preliminary data.</text>
</comment>
<dbReference type="RefSeq" id="WP_191250869.1">
    <property type="nucleotide sequence ID" value="NZ_BNAY01000001.1"/>
</dbReference>
<evidence type="ECO:0000313" key="2">
    <source>
        <dbReference type="EMBL" id="GHH01918.1"/>
    </source>
</evidence>
<accession>A0ABQ3L453</accession>
<protein>
    <submittedName>
        <fullName evidence="2">Uncharacterized protein</fullName>
    </submittedName>
</protein>